<proteinExistence type="predicted"/>
<dbReference type="AlphaFoldDB" id="A0AAE2RWH5"/>
<name>A0AAE2RWH5_CLOBE</name>
<sequence>MAFKGQPVPTTLETIAGCKISDGKSVRVVSSEAVEDGHFYLINNFFGMAVQSAEAGEEVILSIEQAEYETEQINTEEAFAVGATIYYDDEHKRLTETEGINRKVGRVTAAKDTNNVIWFILGPQV</sequence>
<comment type="caution">
    <text evidence="1">The sequence shown here is derived from an EMBL/GenBank/DDBJ whole genome shotgun (WGS) entry which is preliminary data.</text>
</comment>
<protein>
    <submittedName>
        <fullName evidence="1">DUF2190 family protein</fullName>
    </submittedName>
    <submittedName>
        <fullName evidence="2">RecA/RadA family phage recombinase</fullName>
    </submittedName>
</protein>
<gene>
    <name evidence="2" type="ORF">B0H41_004612</name>
    <name evidence="1" type="ORF">IS491_26990</name>
</gene>
<dbReference type="InterPro" id="IPR011231">
    <property type="entry name" value="Phage_VT1-Sakai_H0018"/>
</dbReference>
<reference evidence="2" key="3">
    <citation type="journal article" date="2022" name="Nat. Biotechnol.">
        <title>Carbon-negative production of acetone and isopropanol by gas fermentation at industrial pilot scale.</title>
        <authorList>
            <person name="Liew F.E."/>
            <person name="Nogle R."/>
            <person name="Abdalla T."/>
            <person name="Rasor B.J."/>
            <person name="Canter C."/>
            <person name="Jensen R.O."/>
            <person name="Wang L."/>
            <person name="Strutz J."/>
            <person name="Chirania P."/>
            <person name="De Tissera S."/>
            <person name="Mueller A.P."/>
            <person name="Ruan Z."/>
            <person name="Gao A."/>
            <person name="Tran L."/>
            <person name="Engle N.L."/>
            <person name="Bromley J.C."/>
            <person name="Daniell J."/>
            <person name="Conrado R."/>
            <person name="Tschaplinski T.J."/>
            <person name="Giannone R.J."/>
            <person name="Hettich R.L."/>
            <person name="Karim A.S."/>
            <person name="Simpson S.D."/>
            <person name="Brown S.D."/>
            <person name="Leang C."/>
            <person name="Jewett M.C."/>
            <person name="Kopke M."/>
        </authorList>
    </citation>
    <scope>NUCLEOTIDE SEQUENCE</scope>
    <source>
        <strain evidence="2">DJ080</strain>
    </source>
</reference>
<dbReference type="RefSeq" id="WP_011968966.1">
    <property type="nucleotide sequence ID" value="NZ_CP073279.1"/>
</dbReference>
<reference evidence="2" key="1">
    <citation type="submission" date="2020-05" db="EMBL/GenBank/DDBJ databases">
        <authorList>
            <person name="Brown S."/>
            <person name="Huntemann M."/>
            <person name="Clum A."/>
            <person name="Spunde A."/>
            <person name="Palaniappan K."/>
            <person name="Ritter S."/>
            <person name="Mikhailova N."/>
            <person name="Chen I.-M."/>
            <person name="Stamatis D."/>
            <person name="Reddy T."/>
            <person name="O'Malley R."/>
            <person name="Daum C."/>
            <person name="Shapiro N."/>
            <person name="Ivanova N."/>
            <person name="Kyrpides N."/>
            <person name="Woyke T."/>
        </authorList>
    </citation>
    <scope>NUCLEOTIDE SEQUENCE</scope>
    <source>
        <strain evidence="2">DJ080</strain>
    </source>
</reference>
<evidence type="ECO:0000313" key="2">
    <source>
        <dbReference type="EMBL" id="NRT90933.1"/>
    </source>
</evidence>
<dbReference type="EMBL" id="JADOEF010000004">
    <property type="protein sequence ID" value="MBF7812239.1"/>
    <property type="molecule type" value="Genomic_DNA"/>
</dbReference>
<reference evidence="1" key="2">
    <citation type="submission" date="2020-11" db="EMBL/GenBank/DDBJ databases">
        <authorList>
            <person name="Thieme N."/>
            <person name="Liebl W."/>
            <person name="Zverlov V."/>
        </authorList>
    </citation>
    <scope>NUCLEOTIDE SEQUENCE</scope>
    <source>
        <strain evidence="1">NT08</strain>
    </source>
</reference>
<dbReference type="Pfam" id="PF09956">
    <property type="entry name" value="Phage_cement_2"/>
    <property type="match status" value="1"/>
</dbReference>
<evidence type="ECO:0000313" key="1">
    <source>
        <dbReference type="EMBL" id="MBF7812239.1"/>
    </source>
</evidence>
<evidence type="ECO:0000313" key="3">
    <source>
        <dbReference type="Proteomes" id="UP000631418"/>
    </source>
</evidence>
<dbReference type="Proteomes" id="UP000631418">
    <property type="component" value="Unassembled WGS sequence"/>
</dbReference>
<dbReference type="EMBL" id="JABSWW010000001">
    <property type="protein sequence ID" value="NRT90933.1"/>
    <property type="molecule type" value="Genomic_DNA"/>
</dbReference>
<accession>A0AAE2RWH5</accession>
<dbReference type="Proteomes" id="UP001193748">
    <property type="component" value="Unassembled WGS sequence"/>
</dbReference>
<dbReference type="OMA" id="WFILGPQ"/>
<organism evidence="1 3">
    <name type="scientific">Clostridium beijerinckii</name>
    <name type="common">Clostridium MP</name>
    <dbReference type="NCBI Taxonomy" id="1520"/>
    <lineage>
        <taxon>Bacteria</taxon>
        <taxon>Bacillati</taxon>
        <taxon>Bacillota</taxon>
        <taxon>Clostridia</taxon>
        <taxon>Eubacteriales</taxon>
        <taxon>Clostridiaceae</taxon>
        <taxon>Clostridium</taxon>
    </lineage>
</organism>